<evidence type="ECO:0000256" key="2">
    <source>
        <dbReference type="ARBA" id="ARBA00022741"/>
    </source>
</evidence>
<evidence type="ECO:0000259" key="4">
    <source>
        <dbReference type="SMART" id="SM00382"/>
    </source>
</evidence>
<evidence type="ECO:0000313" key="5">
    <source>
        <dbReference type="EMBL" id="CAD9585377.1"/>
    </source>
</evidence>
<sequence>VVKRSIPSASLSIYLIRAEISINTHTMRFFWAGLLINYAFAIIVSPSSESSQISAINLSKSYPVTILDKLFSSVPKREFAINSVNLELCNELVLLVGSSASGKSTLMKLILGQETGTGDIFINGARYDCSSMENRMIMKPIMVDRKSLYDDSKTVRGWIKHLLGQEFKVSTSTIDGSEALIDERKISMALISELCDLLAIDQEILDGKPSKLSPSDQYLLTLLISCAKNMIPHIVAQTENSEQPCGQYTYSCPILLLDELFDFEHSSIAQRVGAGLKNLVAKGGIVIVATHKPHQLESLANRKITLAGGKILTNVEI</sequence>
<accession>A0A7S2KSH1</accession>
<dbReference type="PANTHER" id="PTHR42788:SF13">
    <property type="entry name" value="ALIPHATIC SULFONATES IMPORT ATP-BINDING PROTEIN SSUB"/>
    <property type="match status" value="1"/>
</dbReference>
<dbReference type="InterPro" id="IPR003439">
    <property type="entry name" value="ABC_transporter-like_ATP-bd"/>
</dbReference>
<dbReference type="GO" id="GO:0016887">
    <property type="term" value="F:ATP hydrolysis activity"/>
    <property type="evidence" value="ECO:0007669"/>
    <property type="project" value="InterPro"/>
</dbReference>
<dbReference type="InterPro" id="IPR003593">
    <property type="entry name" value="AAA+_ATPase"/>
</dbReference>
<dbReference type="AlphaFoldDB" id="A0A7S2KSH1"/>
<feature type="non-terminal residue" evidence="5">
    <location>
        <position position="1"/>
    </location>
</feature>
<dbReference type="SUPFAM" id="SSF52540">
    <property type="entry name" value="P-loop containing nucleoside triphosphate hydrolases"/>
    <property type="match status" value="1"/>
</dbReference>
<evidence type="ECO:0000256" key="1">
    <source>
        <dbReference type="ARBA" id="ARBA00022448"/>
    </source>
</evidence>
<keyword evidence="3" id="KW-0067">ATP-binding</keyword>
<protein>
    <recommendedName>
        <fullName evidence="4">AAA+ ATPase domain-containing protein</fullName>
    </recommendedName>
</protein>
<feature type="domain" description="AAA+ ATPase" evidence="4">
    <location>
        <begin position="89"/>
        <end position="310"/>
    </location>
</feature>
<dbReference type="SMART" id="SM00382">
    <property type="entry name" value="AAA"/>
    <property type="match status" value="1"/>
</dbReference>
<proteinExistence type="predicted"/>
<dbReference type="InterPro" id="IPR050166">
    <property type="entry name" value="ABC_transporter_ATP-bind"/>
</dbReference>
<evidence type="ECO:0000256" key="3">
    <source>
        <dbReference type="ARBA" id="ARBA00022840"/>
    </source>
</evidence>
<keyword evidence="2" id="KW-0547">Nucleotide-binding</keyword>
<dbReference type="Pfam" id="PF00005">
    <property type="entry name" value="ABC_tran"/>
    <property type="match status" value="1"/>
</dbReference>
<reference evidence="5" key="1">
    <citation type="submission" date="2021-01" db="EMBL/GenBank/DDBJ databases">
        <authorList>
            <person name="Corre E."/>
            <person name="Pelletier E."/>
            <person name="Niang G."/>
            <person name="Scheremetjew M."/>
            <person name="Finn R."/>
            <person name="Kale V."/>
            <person name="Holt S."/>
            <person name="Cochrane G."/>
            <person name="Meng A."/>
            <person name="Brown T."/>
            <person name="Cohen L."/>
        </authorList>
    </citation>
    <scope>NUCLEOTIDE SEQUENCE</scope>
    <source>
        <strain evidence="5">B650</strain>
    </source>
</reference>
<gene>
    <name evidence="5" type="ORF">LDAN0321_LOCUS11593</name>
</gene>
<organism evidence="5">
    <name type="scientific">Leptocylindrus danicus</name>
    <dbReference type="NCBI Taxonomy" id="163516"/>
    <lineage>
        <taxon>Eukaryota</taxon>
        <taxon>Sar</taxon>
        <taxon>Stramenopiles</taxon>
        <taxon>Ochrophyta</taxon>
        <taxon>Bacillariophyta</taxon>
        <taxon>Coscinodiscophyceae</taxon>
        <taxon>Chaetocerotophycidae</taxon>
        <taxon>Leptocylindrales</taxon>
        <taxon>Leptocylindraceae</taxon>
        <taxon>Leptocylindrus</taxon>
    </lineage>
</organism>
<dbReference type="InterPro" id="IPR027417">
    <property type="entry name" value="P-loop_NTPase"/>
</dbReference>
<dbReference type="Gene3D" id="3.40.50.300">
    <property type="entry name" value="P-loop containing nucleotide triphosphate hydrolases"/>
    <property type="match status" value="1"/>
</dbReference>
<dbReference type="GO" id="GO:0005524">
    <property type="term" value="F:ATP binding"/>
    <property type="evidence" value="ECO:0007669"/>
    <property type="project" value="UniProtKB-KW"/>
</dbReference>
<dbReference type="EMBL" id="HBGY01017963">
    <property type="protein sequence ID" value="CAD9585377.1"/>
    <property type="molecule type" value="Transcribed_RNA"/>
</dbReference>
<dbReference type="PANTHER" id="PTHR42788">
    <property type="entry name" value="TAURINE IMPORT ATP-BINDING PROTEIN-RELATED"/>
    <property type="match status" value="1"/>
</dbReference>
<name>A0A7S2KSH1_9STRA</name>
<keyword evidence="1" id="KW-0813">Transport</keyword>